<dbReference type="EMBL" id="JANVFT010000162">
    <property type="protein sequence ID" value="KAJ4463465.1"/>
    <property type="molecule type" value="Genomic_DNA"/>
</dbReference>
<reference evidence="1" key="1">
    <citation type="submission" date="2022-08" db="EMBL/GenBank/DDBJ databases">
        <title>A Global Phylogenomic Analysis of the Shiitake Genus Lentinula.</title>
        <authorList>
            <consortium name="DOE Joint Genome Institute"/>
            <person name="Sierra-Patev S."/>
            <person name="Min B."/>
            <person name="Naranjo-Ortiz M."/>
            <person name="Looney B."/>
            <person name="Konkel Z."/>
            <person name="Slot J.C."/>
            <person name="Sakamoto Y."/>
            <person name="Steenwyk J.L."/>
            <person name="Rokas A."/>
            <person name="Carro J."/>
            <person name="Camarero S."/>
            <person name="Ferreira P."/>
            <person name="Molpeceres G."/>
            <person name="Ruiz-Duenas F.J."/>
            <person name="Serrano A."/>
            <person name="Henrissat B."/>
            <person name="Drula E."/>
            <person name="Hughes K.W."/>
            <person name="Mata J.L."/>
            <person name="Ishikawa N.K."/>
            <person name="Vargas-Isla R."/>
            <person name="Ushijima S."/>
            <person name="Smith C.A."/>
            <person name="Ahrendt S."/>
            <person name="Andreopoulos W."/>
            <person name="He G."/>
            <person name="Labutti K."/>
            <person name="Lipzen A."/>
            <person name="Ng V."/>
            <person name="Riley R."/>
            <person name="Sandor L."/>
            <person name="Barry K."/>
            <person name="Martinez A.T."/>
            <person name="Xiao Y."/>
            <person name="Gibbons J.G."/>
            <person name="Terashima K."/>
            <person name="Grigoriev I.V."/>
            <person name="Hibbett D.S."/>
        </authorList>
    </citation>
    <scope>NUCLEOTIDE SEQUENCE</scope>
    <source>
        <strain evidence="1">RHP3577 ss4</strain>
    </source>
</reference>
<dbReference type="Gene3D" id="3.40.630.30">
    <property type="match status" value="1"/>
</dbReference>
<organism evidence="1 2">
    <name type="scientific">Lentinula lateritia</name>
    <dbReference type="NCBI Taxonomy" id="40482"/>
    <lineage>
        <taxon>Eukaryota</taxon>
        <taxon>Fungi</taxon>
        <taxon>Dikarya</taxon>
        <taxon>Basidiomycota</taxon>
        <taxon>Agaricomycotina</taxon>
        <taxon>Agaricomycetes</taxon>
        <taxon>Agaricomycetidae</taxon>
        <taxon>Agaricales</taxon>
        <taxon>Marasmiineae</taxon>
        <taxon>Omphalotaceae</taxon>
        <taxon>Lentinula</taxon>
    </lineage>
</organism>
<evidence type="ECO:0000313" key="2">
    <source>
        <dbReference type="Proteomes" id="UP001150217"/>
    </source>
</evidence>
<accession>A0ABQ8UXU9</accession>
<evidence type="ECO:0000313" key="1">
    <source>
        <dbReference type="EMBL" id="KAJ4463465.1"/>
    </source>
</evidence>
<comment type="caution">
    <text evidence="1">The sequence shown here is derived from an EMBL/GenBank/DDBJ whole genome shotgun (WGS) entry which is preliminary data.</text>
</comment>
<protein>
    <submittedName>
        <fullName evidence="1">Uncharacterized protein</fullName>
    </submittedName>
</protein>
<proteinExistence type="predicted"/>
<sequence length="326" mass="35400">MVTFSGSLLAPFSATKGAECFIIREAQRDELKTIGWAAAEAFIHDAIAHYFSGTTKPMSVMNKADLRALYDLYYFVVKACMIGGGRVVVAVHVPTIEGSSGSKAATTIAAVVCWYPPRKRISALNAIRGGILRCLRNWGLKGLKRMSEEYSDTTHGVFEQAFSSKAIEKPSSGVGIGRQNKGTVLLESDSWYVQLVFSSKQYEGRGGYPSSMPSGLSFDDLYLGLMSILMREGFAYAHSFTPGIPVTLDATSSRARDRYMHLGFELMEPQTLIGVGKASSRGIAPLKNNPGYGNELTGVPYWCMVNLACTVGASELVARERGEHCS</sequence>
<keyword evidence="2" id="KW-1185">Reference proteome</keyword>
<dbReference type="Proteomes" id="UP001150217">
    <property type="component" value="Unassembled WGS sequence"/>
</dbReference>
<gene>
    <name evidence="1" type="ORF">C8R41DRAFT_155248</name>
</gene>
<name>A0ABQ8UXU9_9AGAR</name>